<sequence length="82" mass="8762">MVGTPEMRLDGDMAPNMGTTINEVACATNGRKLNSASQIYSSSVPTGAIGHNVKKKKSHTTEDTFIVKYPQLPATVTSHQSL</sequence>
<keyword evidence="2" id="KW-1185">Reference proteome</keyword>
<evidence type="ECO:0000313" key="2">
    <source>
        <dbReference type="Proteomes" id="UP000324222"/>
    </source>
</evidence>
<comment type="caution">
    <text evidence="1">The sequence shown here is derived from an EMBL/GenBank/DDBJ whole genome shotgun (WGS) entry which is preliminary data.</text>
</comment>
<proteinExistence type="predicted"/>
<reference evidence="1 2" key="1">
    <citation type="submission" date="2019-05" db="EMBL/GenBank/DDBJ databases">
        <title>Another draft genome of Portunus trituberculatus and its Hox gene families provides insights of decapod evolution.</title>
        <authorList>
            <person name="Jeong J.-H."/>
            <person name="Song I."/>
            <person name="Kim S."/>
            <person name="Choi T."/>
            <person name="Kim D."/>
            <person name="Ryu S."/>
            <person name="Kim W."/>
        </authorList>
    </citation>
    <scope>NUCLEOTIDE SEQUENCE [LARGE SCALE GENOMIC DNA]</scope>
    <source>
        <tissue evidence="1">Muscle</tissue>
    </source>
</reference>
<dbReference type="EMBL" id="VSRR010038282">
    <property type="protein sequence ID" value="MPC74118.1"/>
    <property type="molecule type" value="Genomic_DNA"/>
</dbReference>
<dbReference type="Proteomes" id="UP000324222">
    <property type="component" value="Unassembled WGS sequence"/>
</dbReference>
<name>A0A5B7HZI1_PORTR</name>
<protein>
    <submittedName>
        <fullName evidence="1">Uncharacterized protein</fullName>
    </submittedName>
</protein>
<dbReference type="AlphaFoldDB" id="A0A5B7HZI1"/>
<organism evidence="1 2">
    <name type="scientific">Portunus trituberculatus</name>
    <name type="common">Swimming crab</name>
    <name type="synonym">Neptunus trituberculatus</name>
    <dbReference type="NCBI Taxonomy" id="210409"/>
    <lineage>
        <taxon>Eukaryota</taxon>
        <taxon>Metazoa</taxon>
        <taxon>Ecdysozoa</taxon>
        <taxon>Arthropoda</taxon>
        <taxon>Crustacea</taxon>
        <taxon>Multicrustacea</taxon>
        <taxon>Malacostraca</taxon>
        <taxon>Eumalacostraca</taxon>
        <taxon>Eucarida</taxon>
        <taxon>Decapoda</taxon>
        <taxon>Pleocyemata</taxon>
        <taxon>Brachyura</taxon>
        <taxon>Eubrachyura</taxon>
        <taxon>Portunoidea</taxon>
        <taxon>Portunidae</taxon>
        <taxon>Portuninae</taxon>
        <taxon>Portunus</taxon>
    </lineage>
</organism>
<evidence type="ECO:0000313" key="1">
    <source>
        <dbReference type="EMBL" id="MPC74118.1"/>
    </source>
</evidence>
<accession>A0A5B7HZI1</accession>
<gene>
    <name evidence="1" type="ORF">E2C01_068466</name>
</gene>